<keyword evidence="4" id="KW-1185">Reference proteome</keyword>
<feature type="domain" description="Type III secretion system flagellar brake protein YcgR PilZN" evidence="2">
    <location>
        <begin position="11"/>
        <end position="103"/>
    </location>
</feature>
<dbReference type="KEGG" id="tmr:Tmar_0999"/>
<dbReference type="InterPro" id="IPR009926">
    <property type="entry name" value="T3SS_YcgR_PilZN"/>
</dbReference>
<organism evidence="3 4">
    <name type="scientific">Thermaerobacter marianensis (strain ATCC 700841 / DSM 12885 / JCM 10246 / 7p75a)</name>
    <dbReference type="NCBI Taxonomy" id="644966"/>
    <lineage>
        <taxon>Bacteria</taxon>
        <taxon>Bacillati</taxon>
        <taxon>Bacillota</taxon>
        <taxon>Clostridia</taxon>
        <taxon>Eubacteriales</taxon>
        <taxon>Clostridiales Family XVII. Incertae Sedis</taxon>
        <taxon>Thermaerobacter</taxon>
    </lineage>
</organism>
<dbReference type="Pfam" id="PF12945">
    <property type="entry name" value="PilZNR"/>
    <property type="match status" value="1"/>
</dbReference>
<reference evidence="3 4" key="1">
    <citation type="journal article" date="2010" name="Stand. Genomic Sci.">
        <title>Complete genome sequence of Thermaerobacter marianensis type strain (7p75a).</title>
        <authorList>
            <person name="Han C."/>
            <person name="Gu W."/>
            <person name="Zhang X."/>
            <person name="Lapidus A."/>
            <person name="Nolan M."/>
            <person name="Copeland A."/>
            <person name="Lucas S."/>
            <person name="Del Rio T.G."/>
            <person name="Tice H."/>
            <person name="Cheng J.F."/>
            <person name="Tapia R."/>
            <person name="Goodwin L."/>
            <person name="Pitluck S."/>
            <person name="Pagani I."/>
            <person name="Ivanova N."/>
            <person name="Mavromatis K."/>
            <person name="Mikhailova N."/>
            <person name="Pati A."/>
            <person name="Chen A."/>
            <person name="Palaniappan K."/>
            <person name="Land M."/>
            <person name="Hauser L."/>
            <person name="Chang Y.J."/>
            <person name="Jeffries C.D."/>
            <person name="Schneider S."/>
            <person name="Rohde M."/>
            <person name="Goker M."/>
            <person name="Pukall R."/>
            <person name="Woyke T."/>
            <person name="Bristow J."/>
            <person name="Eisen J.A."/>
            <person name="Markowitz V."/>
            <person name="Hugenholtz P."/>
            <person name="Kyrpides N.C."/>
            <person name="Klenk H.P."/>
            <person name="Detter J.C."/>
        </authorList>
    </citation>
    <scope>NUCLEOTIDE SEQUENCE [LARGE SCALE GENOMIC DNA]</scope>
    <source>
        <strain evidence="4">ATCC 700841 / DSM 12885 / JCM 10246 / 7p75a</strain>
    </source>
</reference>
<evidence type="ECO:0000313" key="4">
    <source>
        <dbReference type="Proteomes" id="UP000008915"/>
    </source>
</evidence>
<dbReference type="SUPFAM" id="SSF141371">
    <property type="entry name" value="PilZ domain-like"/>
    <property type="match status" value="1"/>
</dbReference>
<dbReference type="GO" id="GO:0035438">
    <property type="term" value="F:cyclic-di-GMP binding"/>
    <property type="evidence" value="ECO:0007669"/>
    <property type="project" value="InterPro"/>
</dbReference>
<accession>E6SJP9</accession>
<dbReference type="EMBL" id="CP002344">
    <property type="protein sequence ID" value="ADU51112.1"/>
    <property type="molecule type" value="Genomic_DNA"/>
</dbReference>
<dbReference type="Proteomes" id="UP000008915">
    <property type="component" value="Chromosome"/>
</dbReference>
<dbReference type="Gene3D" id="2.40.10.220">
    <property type="entry name" value="predicted glycosyltransferase like domains"/>
    <property type="match status" value="1"/>
</dbReference>
<dbReference type="eggNOG" id="COG5581">
    <property type="taxonomic scope" value="Bacteria"/>
</dbReference>
<dbReference type="Pfam" id="PF07238">
    <property type="entry name" value="PilZ"/>
    <property type="match status" value="1"/>
</dbReference>
<dbReference type="AlphaFoldDB" id="E6SJP9"/>
<dbReference type="InterPro" id="IPR009875">
    <property type="entry name" value="PilZ_domain"/>
</dbReference>
<dbReference type="RefSeq" id="WP_013495417.1">
    <property type="nucleotide sequence ID" value="NC_014831.1"/>
</dbReference>
<dbReference type="HOGENOM" id="CLU_1255459_0_0_9"/>
<name>E6SJP9_THEM7</name>
<sequence length="220" mass="24406">MGDVESLPLVVNQTVELSFVGDPPAGWAEGPYRTHVLDVGPNGVVLALPMARQRWVVPRPGQAVRVVYRDPRDPQADRGVYSFVTVVVDARVAPEPELVVALPQRVERVQRRHWVRLDLRLPVRLERRTDPPQVLTGRTLDVSGGGARVVVSGTVATGELVRVEVEFPGWRARATARVVRVESGDEPVAGLEFVEIDPRVQDRIAGFILAEQARRRWLLG</sequence>
<reference evidence="4" key="2">
    <citation type="journal article" date="2010" name="Stand. Genomic Sci.">
        <title>Complete genome sequence of Thermaerobacter marianensis type strain (7p75aT).</title>
        <authorList>
            <person name="Han C."/>
            <person name="Gu W."/>
            <person name="Zhang X."/>
            <person name="Lapidus A."/>
            <person name="Nolan M."/>
            <person name="Copeland A."/>
            <person name="Lucas S."/>
            <person name="Glavina Del Rio T."/>
            <person name="Tice H."/>
            <person name="Cheng J."/>
            <person name="Tapia R."/>
            <person name="Goodwin L."/>
            <person name="Pitluck S."/>
            <person name="Pagani I."/>
            <person name="Ivanova N."/>
            <person name="Mavromatis K."/>
            <person name="Mikhailova N."/>
            <person name="Pati A."/>
            <person name="Chen A."/>
            <person name="Palaniappan K."/>
            <person name="Land M."/>
            <person name="Hauser L."/>
            <person name="Chang Y."/>
            <person name="Jeffries C."/>
            <person name="Schneider S."/>
            <person name="Rohde M."/>
            <person name="Goker M."/>
            <person name="Pukall R."/>
            <person name="Woyke T."/>
            <person name="Bristow J."/>
            <person name="Eisen J."/>
            <person name="Markowitz V."/>
            <person name="Hugenholtz P."/>
            <person name="Kyrpides N."/>
            <person name="Klenk H."/>
            <person name="Detter J."/>
        </authorList>
    </citation>
    <scope>NUCLEOTIDE SEQUENCE [LARGE SCALE GENOMIC DNA]</scope>
    <source>
        <strain evidence="4">ATCC 700841 / DSM 12885 / JCM 10246 / 7p75a</strain>
    </source>
</reference>
<evidence type="ECO:0000259" key="1">
    <source>
        <dbReference type="Pfam" id="PF07238"/>
    </source>
</evidence>
<dbReference type="OrthoDB" id="3493at2"/>
<proteinExistence type="predicted"/>
<protein>
    <submittedName>
        <fullName evidence="3">Type IV pilus assembly PilZ</fullName>
    </submittedName>
</protein>
<gene>
    <name evidence="3" type="ordered locus">Tmar_0999</name>
</gene>
<feature type="domain" description="PilZ" evidence="1">
    <location>
        <begin position="110"/>
        <end position="209"/>
    </location>
</feature>
<evidence type="ECO:0000259" key="2">
    <source>
        <dbReference type="Pfam" id="PF12945"/>
    </source>
</evidence>
<evidence type="ECO:0000313" key="3">
    <source>
        <dbReference type="EMBL" id="ADU51112.1"/>
    </source>
</evidence>
<dbReference type="STRING" id="644966.Tmar_0999"/>